<keyword evidence="2" id="KW-0274">FAD</keyword>
<evidence type="ECO:0000256" key="2">
    <source>
        <dbReference type="ARBA" id="ARBA00022827"/>
    </source>
</evidence>
<evidence type="ECO:0000256" key="3">
    <source>
        <dbReference type="ARBA" id="ARBA00023002"/>
    </source>
</evidence>
<reference evidence="4 5" key="1">
    <citation type="submission" date="2017-04" db="EMBL/GenBank/DDBJ databases">
        <title>Genome Sequence of Marinobacter salarius strain SMR5 Isolated from a culture of the Diatom Skeletonema marinoi.</title>
        <authorList>
            <person name="Topel M."/>
            <person name="Pinder M.I.M."/>
            <person name="Johansson O.N."/>
            <person name="Kourtchenko O."/>
            <person name="Godhe A."/>
            <person name="Clarke A.K."/>
        </authorList>
    </citation>
    <scope>NUCLEOTIDE SEQUENCE [LARGE SCALE GENOMIC DNA]</scope>
    <source>
        <strain evidence="4 5">SMR5</strain>
    </source>
</reference>
<keyword evidence="4" id="KW-0503">Monooxygenase</keyword>
<dbReference type="Gene3D" id="3.50.50.60">
    <property type="entry name" value="FAD/NAD(P)-binding domain"/>
    <property type="match status" value="3"/>
</dbReference>
<dbReference type="GO" id="GO:0004499">
    <property type="term" value="F:N,N-dimethylaniline monooxygenase activity"/>
    <property type="evidence" value="ECO:0007669"/>
    <property type="project" value="InterPro"/>
</dbReference>
<organism evidence="4 5">
    <name type="scientific">Marinobacter salarius</name>
    <dbReference type="NCBI Taxonomy" id="1420917"/>
    <lineage>
        <taxon>Bacteria</taxon>
        <taxon>Pseudomonadati</taxon>
        <taxon>Pseudomonadota</taxon>
        <taxon>Gammaproteobacteria</taxon>
        <taxon>Pseudomonadales</taxon>
        <taxon>Marinobacteraceae</taxon>
        <taxon>Marinobacter</taxon>
    </lineage>
</organism>
<dbReference type="InterPro" id="IPR036188">
    <property type="entry name" value="FAD/NAD-bd_sf"/>
</dbReference>
<sequence>MAELKPHMDVLRRVSGIPSPNLSFSKVWYEGQLLIKRGQTVKFCRSKVYSCLLRWVYMCLPPIIMAKQTTTGKAKRPANNEVENMSQTAKIAIIGTGFSGLGMGIKLKEAGYDNFVILEQSDDVGGTWHENHYPGCACDVQSALYSFSFEQNPNWTRMFAQQKEIQAYLRSCAEKYDLMKHVRLNTHVAGARFDEKTQSWTVETCDSPKLWAYMQDKGLNPGDKLNRKDKGLPKFSTFKADVVVSGMGGLSTPAYPNIKGIDTFTGKSFHSQDWDHDYDFKGKRVAVIGTGASAIQFVPEVAKDAAHLDLYQRTPPWIVPKPDREIRPLERMMFRKFPQTLNAFRQSIYWMLEARVLGFVGNPRILKIGELQARRHIRNQIKDKELRRKVTPDFHFGCKRVLISNNYYPALAQDNVDVLTDGIREVRGNMIVDNNGHKREVDCIIYGTGFKAQDPIPAGMVHGRGGQDLLDAWKDGAEAYKGSAIAGFPNFFMLMGPNTGLGHSSMVYMIESQIQYVLDALKKMDKHGWKSVEVKENAQSQYNASIHAKLGDSVWQTGCKSWYVNENGKNTTLWPGFTWQFRQQTRRFDAGQYVCEPEAVEAGKAVVT</sequence>
<protein>
    <submittedName>
        <fullName evidence="4">Baeyer-Villiger monooxygenase</fullName>
        <ecNumber evidence="4">1.14.13.-</ecNumber>
    </submittedName>
</protein>
<dbReference type="GO" id="GO:0050661">
    <property type="term" value="F:NADP binding"/>
    <property type="evidence" value="ECO:0007669"/>
    <property type="project" value="InterPro"/>
</dbReference>
<dbReference type="Pfam" id="PF13450">
    <property type="entry name" value="NAD_binding_8"/>
    <property type="match status" value="1"/>
</dbReference>
<dbReference type="GO" id="GO:0050660">
    <property type="term" value="F:flavin adenine dinucleotide binding"/>
    <property type="evidence" value="ECO:0007669"/>
    <property type="project" value="InterPro"/>
</dbReference>
<dbReference type="AlphaFoldDB" id="A0A1W6K4S0"/>
<keyword evidence="3 4" id="KW-0560">Oxidoreductase</keyword>
<keyword evidence="1" id="KW-0285">Flavoprotein</keyword>
<dbReference type="EC" id="1.14.13.-" evidence="4"/>
<accession>A0A1W6K4S0</accession>
<dbReference type="Pfam" id="PF00743">
    <property type="entry name" value="FMO-like"/>
    <property type="match status" value="1"/>
</dbReference>
<dbReference type="Proteomes" id="UP000193100">
    <property type="component" value="Chromosome"/>
</dbReference>
<dbReference type="InterPro" id="IPR020946">
    <property type="entry name" value="Flavin_mOase-like"/>
</dbReference>
<dbReference type="STRING" id="1420917.AU15_05470"/>
<evidence type="ECO:0000256" key="1">
    <source>
        <dbReference type="ARBA" id="ARBA00022630"/>
    </source>
</evidence>
<dbReference type="InterPro" id="IPR051209">
    <property type="entry name" value="FAD-bind_Monooxygenase_sf"/>
</dbReference>
<name>A0A1W6K4S0_9GAMM</name>
<evidence type="ECO:0000313" key="5">
    <source>
        <dbReference type="Proteomes" id="UP000193100"/>
    </source>
</evidence>
<dbReference type="SUPFAM" id="SSF51905">
    <property type="entry name" value="FAD/NAD(P)-binding domain"/>
    <property type="match status" value="2"/>
</dbReference>
<dbReference type="EMBL" id="CP020931">
    <property type="protein sequence ID" value="ARM82405.1"/>
    <property type="molecule type" value="Genomic_DNA"/>
</dbReference>
<gene>
    <name evidence="4" type="ORF">MARSALSMR5_00304</name>
</gene>
<dbReference type="PANTHER" id="PTHR42877">
    <property type="entry name" value="L-ORNITHINE N(5)-MONOOXYGENASE-RELATED"/>
    <property type="match status" value="1"/>
</dbReference>
<dbReference type="PANTHER" id="PTHR42877:SF4">
    <property type="entry name" value="FAD_NAD(P)-BINDING DOMAIN-CONTAINING PROTEIN-RELATED"/>
    <property type="match status" value="1"/>
</dbReference>
<evidence type="ECO:0000313" key="4">
    <source>
        <dbReference type="EMBL" id="ARM82405.1"/>
    </source>
</evidence>
<proteinExistence type="predicted"/>